<dbReference type="STRING" id="687842.ASU31_25785"/>
<dbReference type="OrthoDB" id="1148122at2"/>
<dbReference type="SUPFAM" id="SSF52058">
    <property type="entry name" value="L domain-like"/>
    <property type="match status" value="1"/>
</dbReference>
<sequence length="1318" mass="150094">MADQIKLIELSDKKSASGIILTSNISETAFELGILDSQEAWEIEFDFFGNTGNTDDENKHSGTASQRRISITKKQSGKGYQILVYQAVHGLASELLVIKKISAGAGLSIYMQALNATDEIAVRISNGEDMEETARFPPLFANSAVSVSGILNDQPGSIFAEVKLYNIAAMDKDFLSFRVGNIVFRCGDMFNLHPIRYCNLILLPAATNGNVNYHIANRAAELGIPPASKKPAGIISTFKLNNQTDIIAGYAYSVKDDNSSVEIIDGICNRLLELIDDDRSILGVNIPLFGTGAGKLAPVKVAVIYDAVLNQETLEIPIIVSIGSEEYFSSVKRHFSGRYVPVSLDKKEEKPRLILQLEKDLGQSINPSDFEINTGGQIIGLNLSNNTISDGTLLAPFEHLISLNLNGQSVKDFSFLGKRKDLAALYLADTGFVDLSFLKTMHALTSLDLSGNEHRNFEALSGLKKLRYLHLAGNRITDTGFLAQMKKLEYLDLSGNEILDISGLSSLKNLTTLNLGKNKIRNINVLGGMASLHSLNFSDNRISDASVVAKLKNLRFLRADNNPFVKLYDLNLDESDSHHFTLKNYLAMQAEADLRDLQLPAKVILLGNHASGKSSLLSYLIDREFNEAVDSTHIIQIEKLYKGDPNMPEAIFFDFGGQDFYHGIYKTFLTGGAVYLVLWNPRFNTNRRRIDIKGRDNQDFSLSYWFGQKNYLENEIFDGETDPVLLIQSHRDESKIQNHNCLFSSDMVLGEFHLTLKNNVGEVNDLGLRYLESSILELVSESKVKKKVPQWYIDFINFILDKGKSSDFRSFDVEGDILPMYKRDIGNRLEYLRDDLHQLHSQGLVLYYKKALPDKVWLNPMALVTYIHEFILDKGTLERHGVIGWENLDDAAHLEITDLLILQKIVFHDEHQGRFIVPNFLPLAGQDADNFDLFSFGLDKPIFTLKFEDFLPFGMINDIIQFFGKNHRQNKFWRNQVLFKFEDKAKVMFKLDFEQLEIAAYCGFKNREVEKERQEVISYLFYAIMSLYWNMDPFNYDQFVLYQRKLLMLENYVPGDELYTKIYNADRLYKVEECRPDDMLISVDGRKFASYKEICSDNAGTMIKVCLADEDGELTGETMIVPIYPFQPFTPNDLKRKKKVVVSYSKYDYALVNRFLNHITPLVDDEIIEKPWLCAELIAGSEWNEEITRRFAQADIIFFMISDHLMQVDYVKEFEIRNAIDRYNKDGLPKIIPIILSPYLWQRKGDYDLGRFSALPFKAVAVTSFPDQNEAWKFITQAVKLMIMENAQPTEEGMRMNDEMRKICERLMDNNTIYYPKN</sequence>
<dbReference type="Pfam" id="PF13516">
    <property type="entry name" value="LRR_6"/>
    <property type="match status" value="1"/>
</dbReference>
<dbReference type="InterPro" id="IPR001611">
    <property type="entry name" value="Leu-rich_rpt"/>
</dbReference>
<gene>
    <name evidence="3" type="ORF">ASU31_25785</name>
</gene>
<dbReference type="RefSeq" id="WP_057935115.1">
    <property type="nucleotide sequence ID" value="NZ_LMZQ01000053.1"/>
</dbReference>
<comment type="caution">
    <text evidence="3">The sequence shown here is derived from an EMBL/GenBank/DDBJ whole genome shotgun (WGS) entry which is preliminary data.</text>
</comment>
<protein>
    <recommendedName>
        <fullName evidence="5">TIR domain-containing protein</fullName>
    </recommendedName>
</protein>
<evidence type="ECO:0000256" key="1">
    <source>
        <dbReference type="ARBA" id="ARBA00022614"/>
    </source>
</evidence>
<dbReference type="InterPro" id="IPR025875">
    <property type="entry name" value="Leu-rich_rpt_4"/>
</dbReference>
<dbReference type="Gene3D" id="3.40.50.10140">
    <property type="entry name" value="Toll/interleukin-1 receptor homology (TIR) domain"/>
    <property type="match status" value="1"/>
</dbReference>
<reference evidence="3 4" key="1">
    <citation type="submission" date="2015-11" db="EMBL/GenBank/DDBJ databases">
        <title>Sequence of Pedobacter ginsenosidimutans.</title>
        <authorList>
            <person name="Carson E."/>
            <person name="Keyser V."/>
            <person name="Newman J."/>
            <person name="Miller J."/>
        </authorList>
    </citation>
    <scope>NUCLEOTIDE SEQUENCE [LARGE SCALE GENOMIC DNA]</scope>
    <source>
        <strain evidence="3 4">KACC 14530</strain>
    </source>
</reference>
<dbReference type="Gene3D" id="3.80.10.10">
    <property type="entry name" value="Ribonuclease Inhibitor"/>
    <property type="match status" value="1"/>
</dbReference>
<dbReference type="SMART" id="SM00365">
    <property type="entry name" value="LRR_SD22"/>
    <property type="match status" value="4"/>
</dbReference>
<keyword evidence="1" id="KW-0433">Leucine-rich repeat</keyword>
<evidence type="ECO:0000313" key="3">
    <source>
        <dbReference type="EMBL" id="KRT13215.1"/>
    </source>
</evidence>
<dbReference type="Gene3D" id="3.40.50.300">
    <property type="entry name" value="P-loop containing nucleotide triphosphate hydrolases"/>
    <property type="match status" value="1"/>
</dbReference>
<organism evidence="3 4">
    <name type="scientific">Pedobacter ginsenosidimutans</name>
    <dbReference type="NCBI Taxonomy" id="687842"/>
    <lineage>
        <taxon>Bacteria</taxon>
        <taxon>Pseudomonadati</taxon>
        <taxon>Bacteroidota</taxon>
        <taxon>Sphingobacteriia</taxon>
        <taxon>Sphingobacteriales</taxon>
        <taxon>Sphingobacteriaceae</taxon>
        <taxon>Pedobacter</taxon>
    </lineage>
</organism>
<evidence type="ECO:0000256" key="2">
    <source>
        <dbReference type="ARBA" id="ARBA00022737"/>
    </source>
</evidence>
<dbReference type="InterPro" id="IPR027417">
    <property type="entry name" value="P-loop_NTPase"/>
</dbReference>
<evidence type="ECO:0008006" key="5">
    <source>
        <dbReference type="Google" id="ProtNLM"/>
    </source>
</evidence>
<name>A0A0T5VHW9_9SPHI</name>
<dbReference type="Pfam" id="PF12799">
    <property type="entry name" value="LRR_4"/>
    <property type="match status" value="1"/>
</dbReference>
<dbReference type="InterPro" id="IPR032675">
    <property type="entry name" value="LRR_dom_sf"/>
</dbReference>
<dbReference type="Pfam" id="PF08477">
    <property type="entry name" value="Roc"/>
    <property type="match status" value="1"/>
</dbReference>
<dbReference type="PANTHER" id="PTHR46652">
    <property type="entry name" value="LEUCINE-RICH REPEAT AND IQ DOMAIN-CONTAINING PROTEIN 1-RELATED"/>
    <property type="match status" value="1"/>
</dbReference>
<dbReference type="SUPFAM" id="SSF52200">
    <property type="entry name" value="Toll/Interleukin receptor TIR domain"/>
    <property type="match status" value="1"/>
</dbReference>
<dbReference type="EMBL" id="LMZQ01000053">
    <property type="protein sequence ID" value="KRT13215.1"/>
    <property type="molecule type" value="Genomic_DNA"/>
</dbReference>
<dbReference type="Proteomes" id="UP000051950">
    <property type="component" value="Unassembled WGS sequence"/>
</dbReference>
<keyword evidence="2" id="KW-0677">Repeat</keyword>
<dbReference type="PANTHER" id="PTHR46652:SF3">
    <property type="entry name" value="LEUCINE-RICH REPEAT-CONTAINING PROTEIN 9"/>
    <property type="match status" value="1"/>
</dbReference>
<keyword evidence="4" id="KW-1185">Reference proteome</keyword>
<dbReference type="PROSITE" id="PS51450">
    <property type="entry name" value="LRR"/>
    <property type="match status" value="5"/>
</dbReference>
<dbReference type="InterPro" id="IPR035897">
    <property type="entry name" value="Toll_tir_struct_dom_sf"/>
</dbReference>
<accession>A0A0T5VHW9</accession>
<dbReference type="SUPFAM" id="SSF52540">
    <property type="entry name" value="P-loop containing nucleoside triphosphate hydrolases"/>
    <property type="match status" value="1"/>
</dbReference>
<proteinExistence type="predicted"/>
<dbReference type="InterPro" id="IPR050836">
    <property type="entry name" value="SDS22/Internalin_LRR"/>
</dbReference>
<evidence type="ECO:0000313" key="4">
    <source>
        <dbReference type="Proteomes" id="UP000051950"/>
    </source>
</evidence>